<accession>A0A845ATF1</accession>
<dbReference type="InterPro" id="IPR007060">
    <property type="entry name" value="FtsL/DivIC"/>
</dbReference>
<keyword evidence="3" id="KW-1185">Reference proteome</keyword>
<feature type="transmembrane region" description="Helical" evidence="1">
    <location>
        <begin position="30"/>
        <end position="52"/>
    </location>
</feature>
<dbReference type="Pfam" id="PF04977">
    <property type="entry name" value="DivIC"/>
    <property type="match status" value="1"/>
</dbReference>
<sequence length="117" mass="13035">MLRISYDSVVYMTKEGHKITLPREQLTHGMALVALLLMAGLALFGPSGLLAWSENEQLLEQRQAQIAMLTEERNELRNGVEALHPDRADPDMVGELLRKNLNVVHPDEVVLPIAPEG</sequence>
<dbReference type="EMBL" id="WTYE01000001">
    <property type="protein sequence ID" value="MXP32413.1"/>
    <property type="molecule type" value="Genomic_DNA"/>
</dbReference>
<reference evidence="2 3" key="1">
    <citation type="submission" date="2019-12" db="EMBL/GenBank/DDBJ databases">
        <title>Genomic-based taxomic classification of the family Erythrobacteraceae.</title>
        <authorList>
            <person name="Xu L."/>
        </authorList>
    </citation>
    <scope>NUCLEOTIDE SEQUENCE [LARGE SCALE GENOMIC DNA]</scope>
    <source>
        <strain evidence="2 3">JCM 16677</strain>
    </source>
</reference>
<dbReference type="OrthoDB" id="9815600at2"/>
<evidence type="ECO:0000313" key="2">
    <source>
        <dbReference type="EMBL" id="MXP32413.1"/>
    </source>
</evidence>
<dbReference type="RefSeq" id="WP_160780466.1">
    <property type="nucleotide sequence ID" value="NZ_WTYE01000001.1"/>
</dbReference>
<protein>
    <submittedName>
        <fullName evidence="2">Septum formation initiator</fullName>
    </submittedName>
</protein>
<organism evidence="2 3">
    <name type="scientific">Parerythrobacter jejuensis</name>
    <dbReference type="NCBI Taxonomy" id="795812"/>
    <lineage>
        <taxon>Bacteria</taxon>
        <taxon>Pseudomonadati</taxon>
        <taxon>Pseudomonadota</taxon>
        <taxon>Alphaproteobacteria</taxon>
        <taxon>Sphingomonadales</taxon>
        <taxon>Erythrobacteraceae</taxon>
        <taxon>Parerythrobacter</taxon>
    </lineage>
</organism>
<dbReference type="AlphaFoldDB" id="A0A845ATF1"/>
<keyword evidence="1" id="KW-0812">Transmembrane</keyword>
<name>A0A845ATF1_9SPHN</name>
<dbReference type="Proteomes" id="UP000446786">
    <property type="component" value="Unassembled WGS sequence"/>
</dbReference>
<gene>
    <name evidence="2" type="ORF">GRI94_11345</name>
</gene>
<keyword evidence="1" id="KW-0472">Membrane</keyword>
<evidence type="ECO:0000256" key="1">
    <source>
        <dbReference type="SAM" id="Phobius"/>
    </source>
</evidence>
<keyword evidence="1" id="KW-1133">Transmembrane helix</keyword>
<comment type="caution">
    <text evidence="2">The sequence shown here is derived from an EMBL/GenBank/DDBJ whole genome shotgun (WGS) entry which is preliminary data.</text>
</comment>
<evidence type="ECO:0000313" key="3">
    <source>
        <dbReference type="Proteomes" id="UP000446786"/>
    </source>
</evidence>
<proteinExistence type="predicted"/>